<feature type="domain" description="Fibronectin type-III" evidence="3">
    <location>
        <begin position="1064"/>
        <end position="1154"/>
    </location>
</feature>
<gene>
    <name evidence="4" type="ORF">SAMN02745216_05019</name>
</gene>
<protein>
    <submittedName>
        <fullName evidence="4">Right handed beta helix region</fullName>
    </submittedName>
</protein>
<dbReference type="OrthoDB" id="5485398at2"/>
<proteinExistence type="predicted"/>
<dbReference type="Gene3D" id="2.160.20.10">
    <property type="entry name" value="Single-stranded right-handed beta-helix, Pectin lyase-like"/>
    <property type="match status" value="3"/>
</dbReference>
<dbReference type="InterPro" id="IPR007868">
    <property type="entry name" value="Hom_end_hint"/>
</dbReference>
<sequence>MKKRPLRNLLVVVAFLAFILPQTALSDTNISGYINSDTTWTTAGSPYILSGTVYVSHSTKAGPTATLTIEAGVEVLFESGAYLAIGRYSSGYYHGALQVNGTEAQPVLFSSNAAEPAPGDWKSVRFTRYTTADSIVDHAVFEYGGAAYDGMVYCATANPAFTNCIFRNSASNGLYADSASQPALTDCAFTDNAEGAAYIYPNATGAVTGCAGTGNGVNGIRVYGAHMTESLVWHDQDLPFVLEGNVVVRYSQKNTDPAVLTIEPGVEVLVCPGYGITAGYYSSGKYYGAIYAVGTAQKPITFTSYAETPSPGDWKGLYFHFACDGASTALDYCNISYGGLTYNANIYVDRCEPAVTNCSITRSSEYGIRLSDDITPVIEDNVLSYNESSAVHTFPTGVGGMSGNAGVGNGRDAVEVAEGLLREDQTWKSQGLYYYIAGDVSVYYSARSEENALLTLEPGVNMAFASSAGLKIGLYSYGDYLGALHAVGTEGAPIKFYSAMDPAVPGDWDGIYFRNATDSVNCRMEYCTVQHGGGGGAGIRMVDASPVISACTVISNTGIGVWGDDNSFPVLWSNNISGNEDEAVYLDPDAVDGTKDNFGWGNGLDAIHVRDGRISSSCAWHAQELPYQVEGVVTARAVSATGDPVTFTISAGCTLAFEADAYLRIGVRSYSSYYKGVLQCLGTEEAPVTFTSALCNPAPGDWGGIYFSDACRGPSILQHAVVEYAGSVLWNSQSEAGIYMYKGAPTIQYCDIRANKGAGIFCRHDDTNDALIRCNNLTDNHQGIKLDANAQPTIINNNFVRNRDYGLIQLDDEGVDAANNYWNSAGGPGTGGDNVFGSVNTAPYLTAPSSCRDMPPENLPPIVPNRPAPADGGTDAAMIGDAAEVSFCAGDPDPEDSVTYRLYWGADPESLAYADTVTLGVPYAQGGLVPGGTYYWQIWSQDAALELVKGPVWSFTTRNLPPTLGDVEVDGAHDGTTITLDWSGYDPSVHGDVAGYRIYQHSSSFDTVASATLLDSVSAAQTSFEITGLTKGQIYWFAVVAVDSEGDFDENVTSVRGAPTDAIPPEAPTNLKVECLGDSLIYTFKPSADSAGDLAGYNAYWDGSSSPDVLGTDVTSYTKTELDPATQYDFSLTAFDADDNESPVLSLPGVTLMANPVVITATAGTACVDFVWTASQPVNLVDHYNVYVETEDFDSVSGILPVMQASGASAVLCGLELKTTYYAAVTAVNLSDGENTVVDAVPFVIPAPVIVRVEASRDDPVPNTDDYSISLIFNTSMDTGVSPALNLSNTTGGSAPAVPAGGTWLTTTLTNDTYQTGDFSFAAGNEGTINLSVSSAQDADGAVMDPAADVFSFELDMTPPPAVSPVLDNVDCTRAALAWADYVKASDHAGYNVYLSDSGDFASTDEASLISTRPGWSASYTIRGLDLDSTYYATICARDDAGNVSPVSATVLIETPPIIPPVINATAAPGPDPDQVLLDWGGYEACSLSGFKVFQSSSTFSDVTDMSAVASVGLSEGNEYTVSNVDRTATTYFAVVAYNRDGGCNPNVTPIAWTDPFAGDIDEDTTIGAGDEKEVVIHQTMTVRSGATLTVAQGAWLKFEAGAGLVVEDGALIAQGSALYPIVFTSAEENPAKGDWEGITLQQKAGGSDLTHVFINYGKGLTVDSCSPATEALTFYNNADHGLLAKGSAVVTAAKTLTAYNTAGLEAQDQAGLTVNGSVIKRNATNAAGSSSTTLDAQTNYWGVSDAADIPGTLSGDVDYTSPLLSEPCLTPAIGTASGRTLISQEDVTLRLACRTAAEMRISEDAAFIGVYYQEFAQEAVHSLSTGGGAKTIYAQFRSITGDESEVVQVDLTYLTGGPVIESFNITEGQVITRPYTIAAAVQSPLGMEEIELYIDGALVEESGATTIDHTWDVRNYASGVHTVTIEAVDNSGALLIEDRSVIVETGPPLAPVLTSPEAGLILADELVTVGGGAEPNIGIRIYVNSVFAGSTLSDGNGDFSLSNVELAEGDNRIKAYAVDDIGTSPASNMVLIVLDTVMPEAPQNLKAEVNAGSGIGLEWEYSSAGEIPVAYNIYKLDSYFSDVSEAALQGQYVKTTEWYETNPGTAVWYYGATALDSAGNESGLSNIVQAEYDSQPPNLYIYYVPEADAYGPGPVEIHMFSDEEILGNPYLAFRPSQSSGPVAVGLNPVQGEPLSWTGVFTVTASMDSGPVGVYSGARDVFGNTFKGIPNGPALVLDTQGLTGTLACDQGFVISIAGSTDLDLTLTLSETPGEAPQLFFTSPLGAQTEIVLAGADEEYTGTLTVDASMGAGSGVFTFAAVDDVGNSVNTEPENSILELYDTAQPPAPQAPGWLTAESGPAGVINLEWGASSNAYTYRVYRGEGACPGGAPTLAAQDIAGLTYADAPPADGTYRYAVAAERLGVEAVLTGCVEAVSDATPPGPPENVYAEVQTQGVTITWDAPSAGETPSMYKIYQDGTLAGKVLEGAGLSFMGKPAAGGIVAYTVSSVDAAGNETPAAAVEINLAVGLIHSLKAELYANQFPVLSWECDDPQATAYNVYREGALLTEIPIGDASYTDQGFTLTSAARYSVAAVDDEGREGPRRSVTVHPVTMKVAANPDGAGLHTFLTASSFNNVVVTITNHDPSQALALDGVSLILAYDGQDKQTADLNGETIPAGESRSFVFCVPLDGALEDRIAKIKAFVEYPDDGMVEYWSGDRLPYVHYPTGMINLSIPASPKAGVSLNVQACLVNKGHDVMDVILARNGGLSAGDIYAAIRTLDGLELSRGYCVGYPAGAAAMADGTLYYTLAPGAEVCVDVQVLVPSSVQEGDDLLVFAGVEKVYHDLGLDTESSTGPVEEKLLASAEVLPYYGTAQCDQDAYTDGAAVVISGFARDTATDAPVGNAPLKIGFALWGFTWYEEAVTEADGSYVLNYVPTPGLSGRITVWAAHPDNEDVLAHDVFSLQRLYCTTPNVEIRTTRSKSLDFEVNLMNPGTTNMALDSGSFTAYVEDQDGNQTPVDDLDFDFNFASGEITVPAQGRVYAPCTLHTGADAPDEAIAVLTFTSSMGATAVMTATVYCLPANPLIAVDSPEQGYLDLAMDRGGIKARTVTFSNMGMETLENAKITPPESIGWMQTNLPLDGEGKVSLGDIGVGESKSFDVVLAPPDDTEFGYHNDSFTVSGDNTSQEFEIPVYVNITSALKGAVLFVVDDIVAQKVEGAKVRLYNNTIGVQLDVVETDENGQALISGIQEGMWSWQVTASGCSAETGVVEIIPDQTVQENCVLSRSFVNINFSVEPVPFTDRYEIVLEQTFMTHVPMPVLVLDPSYKEYTNVVAGFSDTFSVEVSNVGLMAAQNLTIESFNVSWGSLVPLIEYVPVLGANQSMIIPYRMCYFGDEEDAGSSRKSSVNSADALFPISKQGSRPSKSGWSELPDPDDGDWEDFLDCVLGGYQGLGKALKAMISRMMANGVCITSGGAVLAAATMFLTLKAMADVMQGPWDFVANVFSCLWQKIFTIKDTGSVPDAPAGVSGNGAWTYGGGPPCFAPGTPVLMADGTEKPIELVEAGDNVMGFDGRPDKVIRKTKRRAPSLRELWVEQEDGAAQRIVTTDGHLFYTRENGWTKAIKLDVNDVLSRPGNLPARATRNRMIDKESEVYSLDVSRNRSFFAGGVLVHERCGAGEGGAL</sequence>
<evidence type="ECO:0000259" key="3">
    <source>
        <dbReference type="PROSITE" id="PS50853"/>
    </source>
</evidence>
<dbReference type="Proteomes" id="UP000183994">
    <property type="component" value="Unassembled WGS sequence"/>
</dbReference>
<feature type="signal peptide" evidence="2">
    <location>
        <begin position="1"/>
        <end position="26"/>
    </location>
</feature>
<dbReference type="SUPFAM" id="SSF49265">
    <property type="entry name" value="Fibronectin type III"/>
    <property type="match status" value="3"/>
</dbReference>
<dbReference type="Pfam" id="PF17957">
    <property type="entry name" value="Big_7"/>
    <property type="match status" value="1"/>
</dbReference>
<dbReference type="SUPFAM" id="SSF51126">
    <property type="entry name" value="Pectin lyase-like"/>
    <property type="match status" value="2"/>
</dbReference>
<dbReference type="PROSITE" id="PS50817">
    <property type="entry name" value="INTEIN_N_TER"/>
    <property type="match status" value="1"/>
</dbReference>
<dbReference type="Gene3D" id="2.170.16.10">
    <property type="entry name" value="Hedgehog/Intein (Hint) domain"/>
    <property type="match status" value="1"/>
</dbReference>
<dbReference type="InterPro" id="IPR003961">
    <property type="entry name" value="FN3_dom"/>
</dbReference>
<name>A0A1M6ZQ84_9BACT</name>
<dbReference type="InterPro" id="IPR013783">
    <property type="entry name" value="Ig-like_fold"/>
</dbReference>
<dbReference type="SMART" id="SM00710">
    <property type="entry name" value="PbH1"/>
    <property type="match status" value="10"/>
</dbReference>
<dbReference type="InterPro" id="IPR006626">
    <property type="entry name" value="PbH1"/>
</dbReference>
<dbReference type="InterPro" id="IPR036116">
    <property type="entry name" value="FN3_sf"/>
</dbReference>
<evidence type="ECO:0000256" key="2">
    <source>
        <dbReference type="SAM" id="SignalP"/>
    </source>
</evidence>
<dbReference type="InterPro" id="IPR006141">
    <property type="entry name" value="Intein_N"/>
</dbReference>
<dbReference type="InterPro" id="IPR011050">
    <property type="entry name" value="Pectin_lyase_fold/virulence"/>
</dbReference>
<dbReference type="STRING" id="1121393.SAMN02745216_05019"/>
<dbReference type="InterPro" id="IPR007742">
    <property type="entry name" value="NosD_dom"/>
</dbReference>
<keyword evidence="2" id="KW-0732">Signal</keyword>
<dbReference type="SMART" id="SM00060">
    <property type="entry name" value="FN3"/>
    <property type="match status" value="6"/>
</dbReference>
<dbReference type="PROSITE" id="PS50853">
    <property type="entry name" value="FN3"/>
    <property type="match status" value="3"/>
</dbReference>
<keyword evidence="5" id="KW-1185">Reference proteome</keyword>
<dbReference type="CDD" id="cd00081">
    <property type="entry name" value="Hint"/>
    <property type="match status" value="1"/>
</dbReference>
<dbReference type="SMART" id="SM00306">
    <property type="entry name" value="HintN"/>
    <property type="match status" value="1"/>
</dbReference>
<feature type="domain" description="Fibronectin type-III" evidence="3">
    <location>
        <begin position="963"/>
        <end position="1061"/>
    </location>
</feature>
<keyword evidence="1" id="KW-0677">Repeat</keyword>
<dbReference type="Pfam" id="PF13229">
    <property type="entry name" value="Beta_helix"/>
    <property type="match status" value="1"/>
</dbReference>
<reference evidence="5" key="1">
    <citation type="submission" date="2016-11" db="EMBL/GenBank/DDBJ databases">
        <authorList>
            <person name="Varghese N."/>
            <person name="Submissions S."/>
        </authorList>
    </citation>
    <scope>NUCLEOTIDE SEQUENCE [LARGE SCALE GENOMIC DNA]</scope>
    <source>
        <strain evidence="5">DSM 16219</strain>
    </source>
</reference>
<feature type="domain" description="Fibronectin type-III" evidence="3">
    <location>
        <begin position="1359"/>
        <end position="1458"/>
    </location>
</feature>
<feature type="chain" id="PRO_5012161151" evidence="2">
    <location>
        <begin position="27"/>
        <end position="3683"/>
    </location>
</feature>
<dbReference type="SUPFAM" id="SSF51294">
    <property type="entry name" value="Hedgehog/intein (Hint) domain"/>
    <property type="match status" value="1"/>
</dbReference>
<dbReference type="GO" id="GO:0016539">
    <property type="term" value="P:intein-mediated protein splicing"/>
    <property type="evidence" value="ECO:0007669"/>
    <property type="project" value="InterPro"/>
</dbReference>
<evidence type="ECO:0000256" key="1">
    <source>
        <dbReference type="ARBA" id="ARBA00022737"/>
    </source>
</evidence>
<dbReference type="Pfam" id="PF00041">
    <property type="entry name" value="fn3"/>
    <property type="match status" value="2"/>
</dbReference>
<dbReference type="InterPro" id="IPR039448">
    <property type="entry name" value="Beta_helix"/>
</dbReference>
<dbReference type="InterPro" id="IPR050964">
    <property type="entry name" value="Striated_Muscle_Regulatory"/>
</dbReference>
<dbReference type="InterPro" id="IPR012334">
    <property type="entry name" value="Pectin_lyas_fold"/>
</dbReference>
<organism evidence="4 5">
    <name type="scientific">Desulfatibacillum alkenivorans DSM 16219</name>
    <dbReference type="NCBI Taxonomy" id="1121393"/>
    <lineage>
        <taxon>Bacteria</taxon>
        <taxon>Pseudomonadati</taxon>
        <taxon>Thermodesulfobacteriota</taxon>
        <taxon>Desulfobacteria</taxon>
        <taxon>Desulfobacterales</taxon>
        <taxon>Desulfatibacillaceae</taxon>
        <taxon>Desulfatibacillum</taxon>
    </lineage>
</organism>
<evidence type="ECO:0000313" key="4">
    <source>
        <dbReference type="EMBL" id="SHL32617.1"/>
    </source>
</evidence>
<dbReference type="Gene3D" id="2.60.40.10">
    <property type="entry name" value="Immunoglobulins"/>
    <property type="match status" value="10"/>
</dbReference>
<dbReference type="PANTHER" id="PTHR13817">
    <property type="entry name" value="TITIN"/>
    <property type="match status" value="1"/>
</dbReference>
<dbReference type="Pfam" id="PF05203">
    <property type="entry name" value="Hom_end_hint"/>
    <property type="match status" value="1"/>
</dbReference>
<dbReference type="Pfam" id="PF05048">
    <property type="entry name" value="NosD"/>
    <property type="match status" value="1"/>
</dbReference>
<evidence type="ECO:0000313" key="5">
    <source>
        <dbReference type="Proteomes" id="UP000183994"/>
    </source>
</evidence>
<dbReference type="EMBL" id="FQZU01000060">
    <property type="protein sequence ID" value="SHL32617.1"/>
    <property type="molecule type" value="Genomic_DNA"/>
</dbReference>
<dbReference type="PANTHER" id="PTHR13817:SF173">
    <property type="entry name" value="FRAZZLED"/>
    <property type="match status" value="1"/>
</dbReference>
<dbReference type="InterPro" id="IPR003587">
    <property type="entry name" value="Hint_dom_N"/>
</dbReference>
<accession>A0A1M6ZQ84</accession>
<dbReference type="CDD" id="cd00063">
    <property type="entry name" value="FN3"/>
    <property type="match status" value="3"/>
</dbReference>
<dbReference type="InterPro" id="IPR036844">
    <property type="entry name" value="Hint_dom_sf"/>
</dbReference>